<dbReference type="InterPro" id="IPR009000">
    <property type="entry name" value="Transl_B-barrel_sf"/>
</dbReference>
<accession>A0A382Q8J3</accession>
<keyword evidence="2" id="KW-0689">Ribosomal protein</keyword>
<dbReference type="GO" id="GO:0022625">
    <property type="term" value="C:cytosolic large ribosomal subunit"/>
    <property type="evidence" value="ECO:0007669"/>
    <property type="project" value="TreeGrafter"/>
</dbReference>
<evidence type="ECO:0000256" key="2">
    <source>
        <dbReference type="ARBA" id="ARBA00022980"/>
    </source>
</evidence>
<feature type="non-terminal residue" evidence="4">
    <location>
        <position position="120"/>
    </location>
</feature>
<dbReference type="GO" id="GO:0003735">
    <property type="term" value="F:structural constituent of ribosome"/>
    <property type="evidence" value="ECO:0007669"/>
    <property type="project" value="InterPro"/>
</dbReference>
<dbReference type="PANTHER" id="PTHR11229:SF16">
    <property type="entry name" value="LARGE RIBOSOMAL SUBUNIT PROTEIN UL3C"/>
    <property type="match status" value="1"/>
</dbReference>
<reference evidence="4" key="1">
    <citation type="submission" date="2018-05" db="EMBL/GenBank/DDBJ databases">
        <authorList>
            <person name="Lanie J.A."/>
            <person name="Ng W.-L."/>
            <person name="Kazmierczak K.M."/>
            <person name="Andrzejewski T.M."/>
            <person name="Davidsen T.M."/>
            <person name="Wayne K.J."/>
            <person name="Tettelin H."/>
            <person name="Glass J.I."/>
            <person name="Rusch D."/>
            <person name="Podicherti R."/>
            <person name="Tsui H.-C.T."/>
            <person name="Winkler M.E."/>
        </authorList>
    </citation>
    <scope>NUCLEOTIDE SEQUENCE</scope>
</reference>
<dbReference type="GO" id="GO:0006412">
    <property type="term" value="P:translation"/>
    <property type="evidence" value="ECO:0007669"/>
    <property type="project" value="InterPro"/>
</dbReference>
<evidence type="ECO:0000256" key="1">
    <source>
        <dbReference type="ARBA" id="ARBA00006540"/>
    </source>
</evidence>
<name>A0A382Q8J3_9ZZZZ</name>
<comment type="similarity">
    <text evidence="1">Belongs to the universal ribosomal protein uL3 family.</text>
</comment>
<dbReference type="InterPro" id="IPR019927">
    <property type="entry name" value="Ribosomal_uL3_bac/org-type"/>
</dbReference>
<organism evidence="4">
    <name type="scientific">marine metagenome</name>
    <dbReference type="NCBI Taxonomy" id="408172"/>
    <lineage>
        <taxon>unclassified sequences</taxon>
        <taxon>metagenomes</taxon>
        <taxon>ecological metagenomes</taxon>
    </lineage>
</organism>
<evidence type="ECO:0000256" key="3">
    <source>
        <dbReference type="ARBA" id="ARBA00023274"/>
    </source>
</evidence>
<gene>
    <name evidence="4" type="ORF">METZ01_LOCUS334747</name>
</gene>
<sequence length="120" mass="12943">MVLSGLLGKKLGMTHLFSEGGRVVPVTVMEVGPCVVTQLRSKASDGYDAVQIGFGETKQLNKPKLGHLKPAGAPMINKLREFLASESEEYQPGQRVNVDEFFVGEKVHVSALSKGRGFQG</sequence>
<proteinExistence type="inferred from homology"/>
<evidence type="ECO:0008006" key="5">
    <source>
        <dbReference type="Google" id="ProtNLM"/>
    </source>
</evidence>
<dbReference type="AlphaFoldDB" id="A0A382Q8J3"/>
<evidence type="ECO:0000313" key="4">
    <source>
        <dbReference type="EMBL" id="SVC81893.1"/>
    </source>
</evidence>
<keyword evidence="3" id="KW-0687">Ribonucleoprotein</keyword>
<dbReference type="Gene3D" id="3.30.160.810">
    <property type="match status" value="1"/>
</dbReference>
<protein>
    <recommendedName>
        <fullName evidence="5">50S ribosomal protein L3</fullName>
    </recommendedName>
</protein>
<dbReference type="PANTHER" id="PTHR11229">
    <property type="entry name" value="50S RIBOSOMAL PROTEIN L3"/>
    <property type="match status" value="1"/>
</dbReference>
<dbReference type="EMBL" id="UINC01112739">
    <property type="protein sequence ID" value="SVC81893.1"/>
    <property type="molecule type" value="Genomic_DNA"/>
</dbReference>
<dbReference type="FunFam" id="3.30.160.810:FF:000001">
    <property type="entry name" value="50S ribosomal protein L3"/>
    <property type="match status" value="1"/>
</dbReference>
<dbReference type="SUPFAM" id="SSF50447">
    <property type="entry name" value="Translation proteins"/>
    <property type="match status" value="1"/>
</dbReference>